<proteinExistence type="inferred from homology"/>
<dbReference type="SUPFAM" id="SSF48019">
    <property type="entry name" value="post-AAA+ oligomerization domain-like"/>
    <property type="match status" value="1"/>
</dbReference>
<evidence type="ECO:0000256" key="10">
    <source>
        <dbReference type="ARBA" id="ARBA00049244"/>
    </source>
</evidence>
<dbReference type="InterPro" id="IPR003593">
    <property type="entry name" value="AAA+_ATPase"/>
</dbReference>
<keyword evidence="8 11" id="KW-0067">ATP-binding</keyword>
<evidence type="ECO:0000256" key="8">
    <source>
        <dbReference type="ARBA" id="ARBA00022840"/>
    </source>
</evidence>
<evidence type="ECO:0000256" key="12">
    <source>
        <dbReference type="SAM" id="MobiDB-lite"/>
    </source>
</evidence>
<dbReference type="InterPro" id="IPR022754">
    <property type="entry name" value="DNA_pol_III_gamma-3"/>
</dbReference>
<dbReference type="SUPFAM" id="SSF52540">
    <property type="entry name" value="P-loop containing nucleoside triphosphate hydrolases"/>
    <property type="match status" value="1"/>
</dbReference>
<evidence type="ECO:0000313" key="15">
    <source>
        <dbReference type="Proteomes" id="UP000214646"/>
    </source>
</evidence>
<keyword evidence="15" id="KW-1185">Reference proteome</keyword>
<dbReference type="InterPro" id="IPR045085">
    <property type="entry name" value="HLD_clamp_pol_III_gamma_tau"/>
</dbReference>
<dbReference type="GO" id="GO:0005524">
    <property type="term" value="F:ATP binding"/>
    <property type="evidence" value="ECO:0007669"/>
    <property type="project" value="UniProtKB-KW"/>
</dbReference>
<evidence type="ECO:0000256" key="7">
    <source>
        <dbReference type="ARBA" id="ARBA00022833"/>
    </source>
</evidence>
<feature type="compositionally biased region" description="Low complexity" evidence="12">
    <location>
        <begin position="425"/>
        <end position="438"/>
    </location>
</feature>
<dbReference type="PRINTS" id="PR00300">
    <property type="entry name" value="CLPPROTEASEA"/>
</dbReference>
<dbReference type="AlphaFoldDB" id="A0A225DC27"/>
<dbReference type="Proteomes" id="UP000214646">
    <property type="component" value="Unassembled WGS sequence"/>
</dbReference>
<comment type="similarity">
    <text evidence="1 11">Belongs to the DnaX/STICHEL family.</text>
</comment>
<comment type="function">
    <text evidence="11">DNA polymerase III is a complex, multichain enzyme responsible for most of the replicative synthesis in bacteria. This DNA polymerase also exhibits 3' to 5' exonuclease activity.</text>
</comment>
<dbReference type="OrthoDB" id="9810148at2"/>
<dbReference type="FunFam" id="3.40.50.300:FF:000014">
    <property type="entry name" value="DNA polymerase III subunit gamma/tau"/>
    <property type="match status" value="1"/>
</dbReference>
<dbReference type="GO" id="GO:0006261">
    <property type="term" value="P:DNA-templated DNA replication"/>
    <property type="evidence" value="ECO:0007669"/>
    <property type="project" value="TreeGrafter"/>
</dbReference>
<dbReference type="SMART" id="SM00382">
    <property type="entry name" value="AAA"/>
    <property type="match status" value="1"/>
</dbReference>
<dbReference type="EC" id="2.7.7.7" evidence="11"/>
<feature type="compositionally biased region" description="Polar residues" evidence="12">
    <location>
        <begin position="404"/>
        <end position="422"/>
    </location>
</feature>
<evidence type="ECO:0000256" key="6">
    <source>
        <dbReference type="ARBA" id="ARBA00022741"/>
    </source>
</evidence>
<dbReference type="Pfam" id="PF12169">
    <property type="entry name" value="DNA_pol3_gamma3"/>
    <property type="match status" value="1"/>
</dbReference>
<dbReference type="GO" id="GO:0046872">
    <property type="term" value="F:metal ion binding"/>
    <property type="evidence" value="ECO:0007669"/>
    <property type="project" value="UniProtKB-KW"/>
</dbReference>
<keyword evidence="6 11" id="KW-0547">Nucleotide-binding</keyword>
<keyword evidence="2 11" id="KW-0808">Transferase</keyword>
<feature type="region of interest" description="Disordered" evidence="12">
    <location>
        <begin position="404"/>
        <end position="449"/>
    </location>
</feature>
<dbReference type="NCBIfam" id="TIGR02397">
    <property type="entry name" value="dnaX_nterm"/>
    <property type="match status" value="1"/>
</dbReference>
<dbReference type="PANTHER" id="PTHR11669:SF0">
    <property type="entry name" value="PROTEIN STICHEL-LIKE 2"/>
    <property type="match status" value="1"/>
</dbReference>
<keyword evidence="3 11" id="KW-0548">Nucleotidyltransferase</keyword>
<evidence type="ECO:0000256" key="3">
    <source>
        <dbReference type="ARBA" id="ARBA00022695"/>
    </source>
</evidence>
<reference evidence="15" key="1">
    <citation type="submission" date="2017-06" db="EMBL/GenBank/DDBJ databases">
        <title>Genome analysis of Fimbriiglobus ruber SP5, the first member of the order Planctomycetales with confirmed chitinolytic capability.</title>
        <authorList>
            <person name="Ravin N.V."/>
            <person name="Rakitin A.L."/>
            <person name="Ivanova A.A."/>
            <person name="Beletsky A.V."/>
            <person name="Kulichevskaya I.S."/>
            <person name="Mardanov A.V."/>
            <person name="Dedysh S.N."/>
        </authorList>
    </citation>
    <scope>NUCLEOTIDE SEQUENCE [LARGE SCALE GENOMIC DNA]</scope>
    <source>
        <strain evidence="15">SP5</strain>
    </source>
</reference>
<dbReference type="Gene3D" id="3.40.50.300">
    <property type="entry name" value="P-loop containing nucleotide triphosphate hydrolases"/>
    <property type="match status" value="1"/>
</dbReference>
<dbReference type="Gene3D" id="1.20.272.10">
    <property type="match status" value="1"/>
</dbReference>
<dbReference type="InterPro" id="IPR027417">
    <property type="entry name" value="P-loop_NTPase"/>
</dbReference>
<keyword evidence="7" id="KW-0862">Zinc</keyword>
<dbReference type="GO" id="GO:0009360">
    <property type="term" value="C:DNA polymerase III complex"/>
    <property type="evidence" value="ECO:0007669"/>
    <property type="project" value="InterPro"/>
</dbReference>
<evidence type="ECO:0000259" key="13">
    <source>
        <dbReference type="SMART" id="SM00382"/>
    </source>
</evidence>
<evidence type="ECO:0000256" key="4">
    <source>
        <dbReference type="ARBA" id="ARBA00022705"/>
    </source>
</evidence>
<organism evidence="14 15">
    <name type="scientific">Fimbriiglobus ruber</name>
    <dbReference type="NCBI Taxonomy" id="1908690"/>
    <lineage>
        <taxon>Bacteria</taxon>
        <taxon>Pseudomonadati</taxon>
        <taxon>Planctomycetota</taxon>
        <taxon>Planctomycetia</taxon>
        <taxon>Gemmatales</taxon>
        <taxon>Gemmataceae</taxon>
        <taxon>Fimbriiglobus</taxon>
    </lineage>
</organism>
<sequence length="449" mass="47995">MAKSKSLPPNSPAPPAKDAPQAESAEYTVVARRYRPQQFSDLVGQEHVAKALTNALTSGRVAHAYLFTGARGVGKTSTARILAKALNCVNGPTATPCDVCEICKSIAGGDDTDVIEIDGASNNKVDEIRDLRSNVGFRPQRARYKIYIIDEVHMLSNSAFNALLKTLEEPPAHVKFIFATTEVQKIPVTILSRCQRFDFAAINPTRVFQTLKHIVGKEGLRADDDALHVIARRAAGSMRDAQTLLDQLLGFCDGVLTTEKVHSLLGTAGEDRVADLADAIITKDAKRAIEYVAEVADAGAQLGELLDQLVDYWRGLMLVHVAGPDARDLPGTPSSHERIRRHTSSISLDTVLSGLDILTATKTKLRSGSHIQVLLEVAVIRLSRLEEMLSIAQLTQQVLSGGQLQSAPASNSRPANLTNGSGIATPGLSSTSLSSSGPNGAVSPSKKIS</sequence>
<keyword evidence="4 11" id="KW-0235">DNA replication</keyword>
<dbReference type="CDD" id="cd18137">
    <property type="entry name" value="HLD_clamp_pol_III_gamma_tau"/>
    <property type="match status" value="1"/>
</dbReference>
<evidence type="ECO:0000256" key="9">
    <source>
        <dbReference type="ARBA" id="ARBA00022932"/>
    </source>
</evidence>
<evidence type="ECO:0000256" key="2">
    <source>
        <dbReference type="ARBA" id="ARBA00022679"/>
    </source>
</evidence>
<dbReference type="PANTHER" id="PTHR11669">
    <property type="entry name" value="REPLICATION FACTOR C / DNA POLYMERASE III GAMMA-TAU SUBUNIT"/>
    <property type="match status" value="1"/>
</dbReference>
<dbReference type="Pfam" id="PF22608">
    <property type="entry name" value="DNAX_ATPase_lid"/>
    <property type="match status" value="1"/>
</dbReference>
<dbReference type="Gene3D" id="1.10.8.60">
    <property type="match status" value="1"/>
</dbReference>
<dbReference type="InterPro" id="IPR012763">
    <property type="entry name" value="DNA_pol_III_sug/sutau_N"/>
</dbReference>
<dbReference type="Pfam" id="PF13177">
    <property type="entry name" value="DNA_pol3_delta2"/>
    <property type="match status" value="1"/>
</dbReference>
<dbReference type="NCBIfam" id="NF004046">
    <property type="entry name" value="PRK05563.1"/>
    <property type="match status" value="1"/>
</dbReference>
<dbReference type="GO" id="GO:0003677">
    <property type="term" value="F:DNA binding"/>
    <property type="evidence" value="ECO:0007669"/>
    <property type="project" value="InterPro"/>
</dbReference>
<dbReference type="InterPro" id="IPR001270">
    <property type="entry name" value="ClpA/B"/>
</dbReference>
<dbReference type="FunFam" id="1.10.8.60:FF:000013">
    <property type="entry name" value="DNA polymerase III subunit gamma/tau"/>
    <property type="match status" value="1"/>
</dbReference>
<comment type="subunit">
    <text evidence="11">DNA polymerase III contains a core (composed of alpha, epsilon and theta chains) that associates with a tau subunit. This core dimerizes to form the POLIII' complex. PolIII' associates with the gamma complex (composed of gamma, delta, delta', psi and chi chains) and with the beta chain to form the complete DNA polymerase III complex.</text>
</comment>
<evidence type="ECO:0000256" key="1">
    <source>
        <dbReference type="ARBA" id="ARBA00006360"/>
    </source>
</evidence>
<protein>
    <recommendedName>
        <fullName evidence="11">DNA polymerase III subunit gamma/tau</fullName>
        <ecNumber evidence="11">2.7.7.7</ecNumber>
    </recommendedName>
</protein>
<gene>
    <name evidence="11" type="primary">dnaX</name>
    <name evidence="14" type="ORF">FRUB_09688</name>
</gene>
<dbReference type="RefSeq" id="WP_088260072.1">
    <property type="nucleotide sequence ID" value="NZ_NIDE01000019.1"/>
</dbReference>
<name>A0A225DC27_9BACT</name>
<dbReference type="InterPro" id="IPR050238">
    <property type="entry name" value="DNA_Rep/Repair_Clamp_Loader"/>
</dbReference>
<evidence type="ECO:0000256" key="11">
    <source>
        <dbReference type="RuleBase" id="RU364063"/>
    </source>
</evidence>
<keyword evidence="9 11" id="KW-0239">DNA-directed DNA polymerase</keyword>
<dbReference type="GO" id="GO:0003887">
    <property type="term" value="F:DNA-directed DNA polymerase activity"/>
    <property type="evidence" value="ECO:0007669"/>
    <property type="project" value="UniProtKB-KW"/>
</dbReference>
<comment type="caution">
    <text evidence="14">The sequence shown here is derived from an EMBL/GenBank/DDBJ whole genome shotgun (WGS) entry which is preliminary data.</text>
</comment>
<dbReference type="EMBL" id="NIDE01000019">
    <property type="protein sequence ID" value="OWK34846.1"/>
    <property type="molecule type" value="Genomic_DNA"/>
</dbReference>
<accession>A0A225DC27</accession>
<feature type="domain" description="AAA+ ATPase" evidence="13">
    <location>
        <begin position="61"/>
        <end position="203"/>
    </location>
</feature>
<evidence type="ECO:0000256" key="5">
    <source>
        <dbReference type="ARBA" id="ARBA00022723"/>
    </source>
</evidence>
<dbReference type="InterPro" id="IPR008921">
    <property type="entry name" value="DNA_pol3_clamp-load_cplx_C"/>
</dbReference>
<evidence type="ECO:0000313" key="14">
    <source>
        <dbReference type="EMBL" id="OWK34846.1"/>
    </source>
</evidence>
<feature type="region of interest" description="Disordered" evidence="12">
    <location>
        <begin position="1"/>
        <end position="24"/>
    </location>
</feature>
<comment type="catalytic activity">
    <reaction evidence="10 11">
        <text>DNA(n) + a 2'-deoxyribonucleoside 5'-triphosphate = DNA(n+1) + diphosphate</text>
        <dbReference type="Rhea" id="RHEA:22508"/>
        <dbReference type="Rhea" id="RHEA-COMP:17339"/>
        <dbReference type="Rhea" id="RHEA-COMP:17340"/>
        <dbReference type="ChEBI" id="CHEBI:33019"/>
        <dbReference type="ChEBI" id="CHEBI:61560"/>
        <dbReference type="ChEBI" id="CHEBI:173112"/>
        <dbReference type="EC" id="2.7.7.7"/>
    </reaction>
</comment>
<dbReference type="CDD" id="cd00009">
    <property type="entry name" value="AAA"/>
    <property type="match status" value="1"/>
</dbReference>
<keyword evidence="5" id="KW-0479">Metal-binding</keyword>